<dbReference type="EMBL" id="RDSM01000005">
    <property type="protein sequence ID" value="RXH54198.1"/>
    <property type="molecule type" value="Genomic_DNA"/>
</dbReference>
<protein>
    <submittedName>
        <fullName evidence="2">Capsule assembly protein</fullName>
    </submittedName>
</protein>
<dbReference type="InterPro" id="IPR038636">
    <property type="entry name" value="Wzi_sf"/>
</dbReference>
<dbReference type="Proteomes" id="UP000289437">
    <property type="component" value="Unassembled WGS sequence"/>
</dbReference>
<proteinExistence type="predicted"/>
<name>A0A4Q0SX86_9BACT</name>
<sequence length="559" mass="61918">MECACTSRRLLIVLGLCMHATAQVAPATTLPGDRASIYEPSQSWVYSALETLAARGLLRTSFFTLRPWTRSRCAAMLLEAESASRTRSDDAGIDATLAALRREFSRELEGSSRPGRLEALSTRSTSIGGEPLNDGYHFASTIVNDDGRPFARGENSYTNVAASSTFSHFAAYARIELQSTSSPTPQPSAAAQLQISAADFTPAAIQGPVTGFTRGRLPEAYLSFAIAGNTIAFGRQTLLWGPGRNGGSLFTNNADPVLMLRYDREKPFVLPGVLRFLGPIRAQAFIGRLNGTQFVHTNHQTFGSPGVSVPDQPFIHGEKVAFQPTPNWEFSVARTTLFAGQGAPFTTRTLLRSLFSTGTGEENADPGDRRVSFDTRYRVPGLQNVLTVYLDSFAEDEPFPLNYPKQSVWLPGLELHPFPHNSHWTLRIEGLLSPHRSNAFSGFFYFNVHYLSGYTNSRQLLGSWIGREAHGTQTWLTWHPSPRTFVEMSVRSQNVASDFLRGGTLRDLQWNFEKAVRPDLTLRLQEQVERWNFPLLSSTTHFNSSFTVQLTYRTSGGSR</sequence>
<dbReference type="AlphaFoldDB" id="A0A4Q0SX86"/>
<accession>A0A4Q0SX86</accession>
<dbReference type="Pfam" id="PF14052">
    <property type="entry name" value="Caps_assemb_Wzi"/>
    <property type="match status" value="1"/>
</dbReference>
<evidence type="ECO:0000313" key="2">
    <source>
        <dbReference type="EMBL" id="RXH54198.1"/>
    </source>
</evidence>
<evidence type="ECO:0000313" key="3">
    <source>
        <dbReference type="Proteomes" id="UP000289437"/>
    </source>
</evidence>
<keyword evidence="1" id="KW-0732">Signal</keyword>
<dbReference type="Gene3D" id="2.40.160.130">
    <property type="entry name" value="Capsule assembly protein Wzi"/>
    <property type="match status" value="1"/>
</dbReference>
<evidence type="ECO:0000256" key="1">
    <source>
        <dbReference type="SAM" id="SignalP"/>
    </source>
</evidence>
<reference evidence="3" key="2">
    <citation type="submission" date="2019-02" db="EMBL/GenBank/DDBJ databases">
        <title>Granulicella sibirica sp. nov., a psychrotolerant acidobacterium isolated from an organic soil layer in forested tundra, West Siberia.</title>
        <authorList>
            <person name="Oshkin I.Y."/>
            <person name="Kulichevskaya I.S."/>
            <person name="Rijpstra W.I.C."/>
            <person name="Sinninghe Damste J.S."/>
            <person name="Rakitin A.L."/>
            <person name="Ravin N.V."/>
            <person name="Dedysh S.N."/>
        </authorList>
    </citation>
    <scope>NUCLEOTIDE SEQUENCE [LARGE SCALE GENOMIC DNA]</scope>
    <source>
        <strain evidence="3">AF10</strain>
    </source>
</reference>
<feature type="signal peptide" evidence="1">
    <location>
        <begin position="1"/>
        <end position="22"/>
    </location>
</feature>
<feature type="chain" id="PRO_5020915404" evidence="1">
    <location>
        <begin position="23"/>
        <end position="559"/>
    </location>
</feature>
<reference evidence="2 3" key="1">
    <citation type="submission" date="2018-11" db="EMBL/GenBank/DDBJ databases">
        <authorList>
            <person name="Mardanov A.V."/>
            <person name="Ravin N.V."/>
            <person name="Dedysh S.N."/>
        </authorList>
    </citation>
    <scope>NUCLEOTIDE SEQUENCE [LARGE SCALE GENOMIC DNA]</scope>
    <source>
        <strain evidence="2 3">AF10</strain>
    </source>
</reference>
<gene>
    <name evidence="2" type="ORF">GRAN_4849</name>
</gene>
<comment type="caution">
    <text evidence="2">The sequence shown here is derived from an EMBL/GenBank/DDBJ whole genome shotgun (WGS) entry which is preliminary data.</text>
</comment>
<organism evidence="2 3">
    <name type="scientific">Granulicella sibirica</name>
    <dbReference type="NCBI Taxonomy" id="2479048"/>
    <lineage>
        <taxon>Bacteria</taxon>
        <taxon>Pseudomonadati</taxon>
        <taxon>Acidobacteriota</taxon>
        <taxon>Terriglobia</taxon>
        <taxon>Terriglobales</taxon>
        <taxon>Acidobacteriaceae</taxon>
        <taxon>Granulicella</taxon>
    </lineage>
</organism>
<keyword evidence="3" id="KW-1185">Reference proteome</keyword>
<dbReference type="InterPro" id="IPR026950">
    <property type="entry name" value="Caps_assemb_Wzi"/>
</dbReference>